<organism evidence="7 8">
    <name type="scientific">Vibrio maritimus</name>
    <dbReference type="NCBI Taxonomy" id="990268"/>
    <lineage>
        <taxon>Bacteria</taxon>
        <taxon>Pseudomonadati</taxon>
        <taxon>Pseudomonadota</taxon>
        <taxon>Gammaproteobacteria</taxon>
        <taxon>Vibrionales</taxon>
        <taxon>Vibrionaceae</taxon>
        <taxon>Vibrio</taxon>
    </lineage>
</organism>
<evidence type="ECO:0000256" key="4">
    <source>
        <dbReference type="ARBA" id="ARBA00023223"/>
    </source>
</evidence>
<dbReference type="SUPFAM" id="SSF63380">
    <property type="entry name" value="Riboflavin synthase domain-like"/>
    <property type="match status" value="1"/>
</dbReference>
<keyword evidence="3" id="KW-0560">Oxidoreductase</keyword>
<evidence type="ECO:0000313" key="8">
    <source>
        <dbReference type="Proteomes" id="UP000029228"/>
    </source>
</evidence>
<dbReference type="InterPro" id="IPR017927">
    <property type="entry name" value="FAD-bd_FR_type"/>
</dbReference>
<comment type="caution">
    <text evidence="7">The sequence shown here is derived from an EMBL/GenBank/DDBJ whole genome shotgun (WGS) entry which is preliminary data.</text>
</comment>
<evidence type="ECO:0000256" key="3">
    <source>
        <dbReference type="ARBA" id="ARBA00023002"/>
    </source>
</evidence>
<dbReference type="GO" id="GO:0016491">
    <property type="term" value="F:oxidoreductase activity"/>
    <property type="evidence" value="ECO:0007669"/>
    <property type="project" value="UniProtKB-KW"/>
</dbReference>
<name>A0A090RTR3_9VIBR</name>
<feature type="domain" description="FAD-binding FR-type" evidence="6">
    <location>
        <begin position="10"/>
        <end position="119"/>
    </location>
</feature>
<dbReference type="PANTHER" id="PTHR47354:SF7">
    <property type="entry name" value="NAD(P)H-FLAVIN REDUCTASE"/>
    <property type="match status" value="1"/>
</dbReference>
<reference evidence="7 8" key="2">
    <citation type="submission" date="2014-09" db="EMBL/GenBank/DDBJ databases">
        <authorList>
            <consortium name="NBRP consortium"/>
            <person name="Sawabe T."/>
            <person name="Meirelles P."/>
            <person name="Nakanishi M."/>
            <person name="Sayaka M."/>
            <person name="Hattori M."/>
            <person name="Ohkuma M."/>
        </authorList>
    </citation>
    <scope>NUCLEOTIDE SEQUENCE [LARGE SCALE GENOMIC DNA]</scope>
    <source>
        <strain evidence="8">JCM19235</strain>
    </source>
</reference>
<dbReference type="Gene3D" id="3.40.50.80">
    <property type="entry name" value="Nucleotide-binding domain of ferredoxin-NADP reductase (FNR) module"/>
    <property type="match status" value="1"/>
</dbReference>
<dbReference type="InterPro" id="IPR039261">
    <property type="entry name" value="FNR_nucleotide-bd"/>
</dbReference>
<evidence type="ECO:0000256" key="1">
    <source>
        <dbReference type="ARBA" id="ARBA00022630"/>
    </source>
</evidence>
<proteinExistence type="inferred from homology"/>
<keyword evidence="2" id="KW-0274">FAD</keyword>
<accession>A0A090RTR3</accession>
<dbReference type="GO" id="GO:0008218">
    <property type="term" value="P:bioluminescence"/>
    <property type="evidence" value="ECO:0007669"/>
    <property type="project" value="UniProtKB-KW"/>
</dbReference>
<dbReference type="InterPro" id="IPR050415">
    <property type="entry name" value="MRET"/>
</dbReference>
<evidence type="ECO:0000259" key="6">
    <source>
        <dbReference type="PROSITE" id="PS51384"/>
    </source>
</evidence>
<evidence type="ECO:0000313" key="7">
    <source>
        <dbReference type="EMBL" id="GAL18815.1"/>
    </source>
</evidence>
<dbReference type="PANTHER" id="PTHR47354">
    <property type="entry name" value="NADH OXIDOREDUCTASE HCR"/>
    <property type="match status" value="1"/>
</dbReference>
<evidence type="ECO:0000256" key="5">
    <source>
        <dbReference type="ARBA" id="ARBA00038177"/>
    </source>
</evidence>
<dbReference type="InterPro" id="IPR001433">
    <property type="entry name" value="OxRdtase_FAD/NAD-bd"/>
</dbReference>
<keyword evidence="8" id="KW-1185">Reference proteome</keyword>
<dbReference type="PROSITE" id="PS51384">
    <property type="entry name" value="FAD_FR"/>
    <property type="match status" value="1"/>
</dbReference>
<keyword evidence="4" id="KW-0455">Luminescence</keyword>
<reference evidence="7 8" key="1">
    <citation type="submission" date="2014-09" db="EMBL/GenBank/DDBJ databases">
        <title>Vibrio maritimus JCM 19235. (C45) whole genome shotgun sequence.</title>
        <authorList>
            <person name="Sawabe T."/>
            <person name="Meirelles P."/>
            <person name="Nakanishi M."/>
            <person name="Sayaka M."/>
            <person name="Hattori M."/>
            <person name="Ohkuma M."/>
        </authorList>
    </citation>
    <scope>NUCLEOTIDE SEQUENCE [LARGE SCALE GENOMIC DNA]</scope>
    <source>
        <strain evidence="8">JCM19235</strain>
    </source>
</reference>
<dbReference type="SUPFAM" id="SSF52343">
    <property type="entry name" value="Ferredoxin reductase-like, C-terminal NADP-linked domain"/>
    <property type="match status" value="1"/>
</dbReference>
<sequence>MNNDTAALPITDHSVRVTDIVSLNEHTYQIELLAPKETSLNYRAGQYLKLELDVNQDGEPLWLSYTISSRFNPELANRVCLIIQITSEFSGKVIGCLSSLKASEGALKIKLAMGKAFLQTELDKPHLLVAAGSGISKIKCITEEILHKSPDTHIDIYWSNRSREDFFLLEQFQDWATQYKNLSFTKILESAQSEWTGRVGYLYEVIQQDFSELKNASVYLCGSAQMVYGTIDQLKSQGLEEESCYSDVFEFAPRV</sequence>
<dbReference type="InterPro" id="IPR017938">
    <property type="entry name" value="Riboflavin_synthase-like_b-brl"/>
</dbReference>
<dbReference type="Proteomes" id="UP000029228">
    <property type="component" value="Unassembled WGS sequence"/>
</dbReference>
<dbReference type="Pfam" id="PF00175">
    <property type="entry name" value="NAD_binding_1"/>
    <property type="match status" value="1"/>
</dbReference>
<comment type="similarity">
    <text evidence="5">Belongs to the Fre/LuxG FAD/NAD(P) flavoprotein oxidoreductase family.</text>
</comment>
<evidence type="ECO:0000256" key="2">
    <source>
        <dbReference type="ARBA" id="ARBA00022827"/>
    </source>
</evidence>
<dbReference type="OrthoDB" id="9806195at2"/>
<protein>
    <submittedName>
        <fullName evidence="7">2-polyprenylphenol hydroxylase and related flavodoxin oxidoreductases</fullName>
    </submittedName>
</protein>
<dbReference type="EMBL" id="BBMR01000003">
    <property type="protein sequence ID" value="GAL18815.1"/>
    <property type="molecule type" value="Genomic_DNA"/>
</dbReference>
<dbReference type="AlphaFoldDB" id="A0A090RTR3"/>
<keyword evidence="1" id="KW-0285">Flavoprotein</keyword>
<gene>
    <name evidence="7" type="ORF">JCM19235_2238</name>
</gene>
<dbReference type="PRINTS" id="PR00410">
    <property type="entry name" value="PHEHYDRXLASE"/>
</dbReference>
<dbReference type="STRING" id="990268.JCM19235_2238"/>
<dbReference type="Gene3D" id="2.40.30.10">
    <property type="entry name" value="Translation factors"/>
    <property type="match status" value="1"/>
</dbReference>